<dbReference type="PRINTS" id="PR00032">
    <property type="entry name" value="HTHARAC"/>
</dbReference>
<evidence type="ECO:0000313" key="5">
    <source>
        <dbReference type="EMBL" id="SMO64824.1"/>
    </source>
</evidence>
<dbReference type="Gene3D" id="1.10.10.60">
    <property type="entry name" value="Homeodomain-like"/>
    <property type="match status" value="1"/>
</dbReference>
<dbReference type="PANTHER" id="PTHR43280">
    <property type="entry name" value="ARAC-FAMILY TRANSCRIPTIONAL REGULATOR"/>
    <property type="match status" value="1"/>
</dbReference>
<dbReference type="PROSITE" id="PS01124">
    <property type="entry name" value="HTH_ARAC_FAMILY_2"/>
    <property type="match status" value="1"/>
</dbReference>
<dbReference type="PANTHER" id="PTHR43280:SF32">
    <property type="entry name" value="TRANSCRIPTIONAL REGULATORY PROTEIN"/>
    <property type="match status" value="1"/>
</dbReference>
<accession>A0A521CZH2</accession>
<dbReference type="OrthoDB" id="9816214at2"/>
<dbReference type="InterPro" id="IPR009057">
    <property type="entry name" value="Homeodomain-like_sf"/>
</dbReference>
<evidence type="ECO:0000313" key="6">
    <source>
        <dbReference type="Proteomes" id="UP000320300"/>
    </source>
</evidence>
<dbReference type="SUPFAM" id="SSF51215">
    <property type="entry name" value="Regulatory protein AraC"/>
    <property type="match status" value="1"/>
</dbReference>
<protein>
    <submittedName>
        <fullName evidence="5">AraC-like ligand binding domain-containing protein</fullName>
    </submittedName>
</protein>
<dbReference type="RefSeq" id="WP_142528050.1">
    <property type="nucleotide sequence ID" value="NZ_CBCSJO010000001.1"/>
</dbReference>
<dbReference type="GO" id="GO:0043565">
    <property type="term" value="F:sequence-specific DNA binding"/>
    <property type="evidence" value="ECO:0007669"/>
    <property type="project" value="InterPro"/>
</dbReference>
<dbReference type="Proteomes" id="UP000320300">
    <property type="component" value="Unassembled WGS sequence"/>
</dbReference>
<evidence type="ECO:0000256" key="2">
    <source>
        <dbReference type="ARBA" id="ARBA00023125"/>
    </source>
</evidence>
<reference evidence="5 6" key="1">
    <citation type="submission" date="2017-05" db="EMBL/GenBank/DDBJ databases">
        <authorList>
            <person name="Varghese N."/>
            <person name="Submissions S."/>
        </authorList>
    </citation>
    <scope>NUCLEOTIDE SEQUENCE [LARGE SCALE GENOMIC DNA]</scope>
    <source>
        <strain evidence="5 6">DSM 19036</strain>
    </source>
</reference>
<dbReference type="Pfam" id="PF12833">
    <property type="entry name" value="HTH_18"/>
    <property type="match status" value="1"/>
</dbReference>
<gene>
    <name evidence="5" type="ORF">SAMN06265348_104358</name>
</gene>
<dbReference type="InterPro" id="IPR020449">
    <property type="entry name" value="Tscrpt_reg_AraC-type_HTH"/>
</dbReference>
<keyword evidence="2" id="KW-0238">DNA-binding</keyword>
<feature type="domain" description="HTH araC/xylS-type" evidence="4">
    <location>
        <begin position="196"/>
        <end position="301"/>
    </location>
</feature>
<dbReference type="Pfam" id="PF02311">
    <property type="entry name" value="AraC_binding"/>
    <property type="match status" value="1"/>
</dbReference>
<dbReference type="InterPro" id="IPR037923">
    <property type="entry name" value="HTH-like"/>
</dbReference>
<dbReference type="SMART" id="SM00342">
    <property type="entry name" value="HTH_ARAC"/>
    <property type="match status" value="1"/>
</dbReference>
<organism evidence="5 6">
    <name type="scientific">Pedobacter westerhofensis</name>
    <dbReference type="NCBI Taxonomy" id="425512"/>
    <lineage>
        <taxon>Bacteria</taxon>
        <taxon>Pseudomonadati</taxon>
        <taxon>Bacteroidota</taxon>
        <taxon>Sphingobacteriia</taxon>
        <taxon>Sphingobacteriales</taxon>
        <taxon>Sphingobacteriaceae</taxon>
        <taxon>Pedobacter</taxon>
    </lineage>
</organism>
<dbReference type="AlphaFoldDB" id="A0A521CZH2"/>
<dbReference type="InterPro" id="IPR003313">
    <property type="entry name" value="AraC-bd"/>
</dbReference>
<dbReference type="SUPFAM" id="SSF46689">
    <property type="entry name" value="Homeodomain-like"/>
    <property type="match status" value="1"/>
</dbReference>
<keyword evidence="3" id="KW-0804">Transcription</keyword>
<keyword evidence="6" id="KW-1185">Reference proteome</keyword>
<evidence type="ECO:0000256" key="3">
    <source>
        <dbReference type="ARBA" id="ARBA00023163"/>
    </source>
</evidence>
<dbReference type="GO" id="GO:0003700">
    <property type="term" value="F:DNA-binding transcription factor activity"/>
    <property type="evidence" value="ECO:0007669"/>
    <property type="project" value="InterPro"/>
</dbReference>
<name>A0A521CZH2_9SPHI</name>
<evidence type="ECO:0000256" key="1">
    <source>
        <dbReference type="ARBA" id="ARBA00023015"/>
    </source>
</evidence>
<proteinExistence type="predicted"/>
<dbReference type="InterPro" id="IPR018060">
    <property type="entry name" value="HTH_AraC"/>
</dbReference>
<evidence type="ECO:0000259" key="4">
    <source>
        <dbReference type="PROSITE" id="PS01124"/>
    </source>
</evidence>
<keyword evidence="1" id="KW-0805">Transcription regulation</keyword>
<sequence>MSIPQIYTINSISELLRRTGLPKPLHPQVALVNYDQVKLMLTDAGNKFALNFYKISFKTDFNGRVKYGQGYYDFEEGGLAFLSPNQVVTMSGETESYQGYALYFHPDLIRGHPLAEHIHQYGFFAYAVSEALFLSDKEKKVISRLFEAIETELQHDIDHFSQDVLVAQIELLLTYSNRYYNRQFITRKVIYNSLIDQMNLYLGGRLGAQNPVIGGLPSVQDVADHLQVSPRYLTDMLKSLTGQSAQQHIHHQIIEKAKDILAVSNRTIAEIAYDLGFEHPQSFNKLFKQKTKMSPSAFRQSFDN</sequence>
<dbReference type="EMBL" id="FXTN01000004">
    <property type="protein sequence ID" value="SMO64824.1"/>
    <property type="molecule type" value="Genomic_DNA"/>
</dbReference>